<sequence length="137" mass="15247">MDRSQFVEMLGLKPHPEGGWYRETWRSPVTFRPEGYDGPRHAATAIYFLLHPGEKSAWHVVRSDELWLHHSGGPLLLRFGGSGDRPAETRTEILDGARPQVLIPAGVWQAAEPAGDEPVLVSCVVAPGFDFADFRML</sequence>
<dbReference type="Pfam" id="PF06172">
    <property type="entry name" value="Cupin_5"/>
    <property type="match status" value="1"/>
</dbReference>
<evidence type="ECO:0000259" key="1">
    <source>
        <dbReference type="Pfam" id="PF06172"/>
    </source>
</evidence>
<dbReference type="RefSeq" id="WP_183218473.1">
    <property type="nucleotide sequence ID" value="NZ_BMPW01000024.1"/>
</dbReference>
<feature type="domain" description="DUF985" evidence="1">
    <location>
        <begin position="5"/>
        <end position="137"/>
    </location>
</feature>
<evidence type="ECO:0000313" key="3">
    <source>
        <dbReference type="Proteomes" id="UP000590749"/>
    </source>
</evidence>
<keyword evidence="3" id="KW-1185">Reference proteome</keyword>
<dbReference type="EMBL" id="JACHXF010000003">
    <property type="protein sequence ID" value="MBB3094163.1"/>
    <property type="molecule type" value="Genomic_DNA"/>
</dbReference>
<dbReference type="InterPro" id="IPR014710">
    <property type="entry name" value="RmlC-like_jellyroll"/>
</dbReference>
<dbReference type="CDD" id="cd06121">
    <property type="entry name" value="cupin_YML079wp"/>
    <property type="match status" value="1"/>
</dbReference>
<comment type="caution">
    <text evidence="2">The sequence shown here is derived from an EMBL/GenBank/DDBJ whole genome shotgun (WGS) entry which is preliminary data.</text>
</comment>
<name>A0A7W5FD81_9ACTN</name>
<gene>
    <name evidence="2" type="ORF">FHR83_001815</name>
</gene>
<dbReference type="SUPFAM" id="SSF51182">
    <property type="entry name" value="RmlC-like cupins"/>
    <property type="match status" value="1"/>
</dbReference>
<dbReference type="InterPro" id="IPR039935">
    <property type="entry name" value="YML079W-like"/>
</dbReference>
<dbReference type="InterPro" id="IPR011051">
    <property type="entry name" value="RmlC_Cupin_sf"/>
</dbReference>
<dbReference type="PANTHER" id="PTHR33387">
    <property type="entry name" value="RMLC-LIKE JELLY ROLL FOLD PROTEIN"/>
    <property type="match status" value="1"/>
</dbReference>
<dbReference type="Proteomes" id="UP000590749">
    <property type="component" value="Unassembled WGS sequence"/>
</dbReference>
<organism evidence="2 3">
    <name type="scientific">Actinoplanes campanulatus</name>
    <dbReference type="NCBI Taxonomy" id="113559"/>
    <lineage>
        <taxon>Bacteria</taxon>
        <taxon>Bacillati</taxon>
        <taxon>Actinomycetota</taxon>
        <taxon>Actinomycetes</taxon>
        <taxon>Micromonosporales</taxon>
        <taxon>Micromonosporaceae</taxon>
        <taxon>Actinoplanes</taxon>
    </lineage>
</organism>
<evidence type="ECO:0000313" key="2">
    <source>
        <dbReference type="EMBL" id="MBB3094163.1"/>
    </source>
</evidence>
<accession>A0A7W5FD81</accession>
<proteinExistence type="predicted"/>
<dbReference type="Gene3D" id="2.60.120.10">
    <property type="entry name" value="Jelly Rolls"/>
    <property type="match status" value="1"/>
</dbReference>
<dbReference type="InterPro" id="IPR009327">
    <property type="entry name" value="Cupin_DUF985"/>
</dbReference>
<dbReference type="PANTHER" id="PTHR33387:SF3">
    <property type="entry name" value="DUF985 DOMAIN-CONTAINING PROTEIN"/>
    <property type="match status" value="1"/>
</dbReference>
<dbReference type="AlphaFoldDB" id="A0A7W5FD81"/>
<protein>
    <recommendedName>
        <fullName evidence="1">DUF985 domain-containing protein</fullName>
    </recommendedName>
</protein>
<reference evidence="2 3" key="1">
    <citation type="submission" date="2020-08" db="EMBL/GenBank/DDBJ databases">
        <title>Genomic Encyclopedia of Type Strains, Phase III (KMG-III): the genomes of soil and plant-associated and newly described type strains.</title>
        <authorList>
            <person name="Whitman W."/>
        </authorList>
    </citation>
    <scope>NUCLEOTIDE SEQUENCE [LARGE SCALE GENOMIC DNA]</scope>
    <source>
        <strain evidence="2 3">CECT 3287</strain>
    </source>
</reference>